<dbReference type="PROSITE" id="PS00010">
    <property type="entry name" value="ASX_HYDROXYL"/>
    <property type="match status" value="1"/>
</dbReference>
<evidence type="ECO:0000256" key="10">
    <source>
        <dbReference type="ARBA" id="ARBA00022777"/>
    </source>
</evidence>
<keyword evidence="15 18" id="KW-1015">Disulfide bond</keyword>
<evidence type="ECO:0000256" key="11">
    <source>
        <dbReference type="ARBA" id="ARBA00022840"/>
    </source>
</evidence>
<dbReference type="AlphaFoldDB" id="A0A1S3JTH3"/>
<evidence type="ECO:0000256" key="6">
    <source>
        <dbReference type="ARBA" id="ARBA00022692"/>
    </source>
</evidence>
<dbReference type="RefSeq" id="XP_013413411.1">
    <property type="nucleotide sequence ID" value="XM_013557957.1"/>
</dbReference>
<keyword evidence="12" id="KW-1133">Transmembrane helix</keyword>
<sequence length="408" mass="42953">MRVDNSCASRPCLNGATCVDTKPNYLCLCANKFDGRHCEYRQWRAKFTNLGAEGRTGPKDLGHHYTGQDHDGLVTLRDGIQYFSVPHSGQYMIQAAGAAGGTDRHSKVRSHGAFVQGTFNLTKGTILKILIGQMGGFNEYGFNSGGGGGTFVATEDNEPLIVAGGGGGRNNLMQRLPACDGTVEIKSAIGKDSRDKSWMKQVSFGGGGGGFYLDGAGSGSRERFGKAEGGRSFLNNGTGGSGGYHTTDGGFGGGGGSTGFSGSGGSGGGGGYEGGTNRGDWDQWSLCVAGGSSFNNGTERNGTSGANSGHGYAVITLLGKGIVLTKRPKDKDEGLSAEGNSTTVSRSQFQKLRNEFDGLIKVVGRLQGKLNRMEKKHNILKEKFNKYVHSNDKKRKKTNIPSRKDPST</sequence>
<dbReference type="PANTHER" id="PTHR31535">
    <property type="match status" value="1"/>
</dbReference>
<dbReference type="SUPFAM" id="SSF57196">
    <property type="entry name" value="EGF/Laminin"/>
    <property type="match status" value="1"/>
</dbReference>
<keyword evidence="5" id="KW-0808">Transferase</keyword>
<dbReference type="CDD" id="cd00054">
    <property type="entry name" value="EGF_CA"/>
    <property type="match status" value="1"/>
</dbReference>
<dbReference type="STRING" id="7574.A0A1S3JTH3"/>
<evidence type="ECO:0000313" key="22">
    <source>
        <dbReference type="RefSeq" id="XP_013413411.1"/>
    </source>
</evidence>
<dbReference type="InterPro" id="IPR055163">
    <property type="entry name" value="ALK/LTK-like_GRD"/>
</dbReference>
<dbReference type="GO" id="GO:0005886">
    <property type="term" value="C:plasma membrane"/>
    <property type="evidence" value="ECO:0007669"/>
    <property type="project" value="UniProtKB-SubCell"/>
</dbReference>
<dbReference type="Pfam" id="PF12810">
    <property type="entry name" value="ALK_LTK_GRD"/>
    <property type="match status" value="1"/>
</dbReference>
<evidence type="ECO:0000256" key="13">
    <source>
        <dbReference type="ARBA" id="ARBA00023136"/>
    </source>
</evidence>
<feature type="region of interest" description="Disordered" evidence="19">
    <location>
        <begin position="253"/>
        <end position="275"/>
    </location>
</feature>
<dbReference type="InterPro" id="IPR000152">
    <property type="entry name" value="EGF-type_Asp/Asn_hydroxyl_site"/>
</dbReference>
<dbReference type="Gene3D" id="2.10.25.10">
    <property type="entry name" value="Laminin"/>
    <property type="match status" value="1"/>
</dbReference>
<evidence type="ECO:0000256" key="2">
    <source>
        <dbReference type="ARBA" id="ARBA00011902"/>
    </source>
</evidence>
<evidence type="ECO:0000313" key="21">
    <source>
        <dbReference type="Proteomes" id="UP000085678"/>
    </source>
</evidence>
<dbReference type="FunFam" id="2.10.25.10:FF:000123">
    <property type="entry name" value="Crumbs homolog 1 (Drosophila)"/>
    <property type="match status" value="1"/>
</dbReference>
<dbReference type="SMART" id="SM00181">
    <property type="entry name" value="EGF"/>
    <property type="match status" value="1"/>
</dbReference>
<keyword evidence="14" id="KW-0829">Tyrosine-protein kinase</keyword>
<evidence type="ECO:0000256" key="4">
    <source>
        <dbReference type="ARBA" id="ARBA00022536"/>
    </source>
</evidence>
<comment type="subcellular location">
    <subcellularLocation>
        <location evidence="1">Cell membrane</location>
        <topology evidence="1">Single-pass type I membrane protein</topology>
    </subcellularLocation>
</comment>
<organism evidence="21 22">
    <name type="scientific">Lingula anatina</name>
    <name type="common">Brachiopod</name>
    <name type="synonym">Lingula unguis</name>
    <dbReference type="NCBI Taxonomy" id="7574"/>
    <lineage>
        <taxon>Eukaryota</taxon>
        <taxon>Metazoa</taxon>
        <taxon>Spiralia</taxon>
        <taxon>Lophotrochozoa</taxon>
        <taxon>Brachiopoda</taxon>
        <taxon>Linguliformea</taxon>
        <taxon>Lingulata</taxon>
        <taxon>Lingulida</taxon>
        <taxon>Linguloidea</taxon>
        <taxon>Lingulidae</taxon>
        <taxon>Lingula</taxon>
    </lineage>
</organism>
<feature type="region of interest" description="Disordered" evidence="19">
    <location>
        <begin position="381"/>
        <end position="408"/>
    </location>
</feature>
<evidence type="ECO:0000256" key="1">
    <source>
        <dbReference type="ARBA" id="ARBA00004251"/>
    </source>
</evidence>
<comment type="caution">
    <text evidence="18">Lacks conserved residue(s) required for the propagation of feature annotation.</text>
</comment>
<keyword evidence="13" id="KW-0472">Membrane</keyword>
<keyword evidence="21" id="KW-1185">Reference proteome</keyword>
<gene>
    <name evidence="22" type="primary">LOC106175806</name>
</gene>
<keyword evidence="7" id="KW-0732">Signal</keyword>
<dbReference type="InterPro" id="IPR001881">
    <property type="entry name" value="EGF-like_Ca-bd_dom"/>
</dbReference>
<dbReference type="Pfam" id="PF00008">
    <property type="entry name" value="EGF"/>
    <property type="match status" value="1"/>
</dbReference>
<feature type="domain" description="EGF-like" evidence="20">
    <location>
        <begin position="3"/>
        <end position="39"/>
    </location>
</feature>
<evidence type="ECO:0000256" key="5">
    <source>
        <dbReference type="ARBA" id="ARBA00022679"/>
    </source>
</evidence>
<evidence type="ECO:0000256" key="3">
    <source>
        <dbReference type="ARBA" id="ARBA00022475"/>
    </source>
</evidence>
<reference evidence="22" key="1">
    <citation type="submission" date="2025-08" db="UniProtKB">
        <authorList>
            <consortium name="RefSeq"/>
        </authorList>
    </citation>
    <scope>IDENTIFICATION</scope>
    <source>
        <tissue evidence="22">Gonads</tissue>
    </source>
</reference>
<keyword evidence="10" id="KW-0418">Kinase</keyword>
<feature type="disulfide bond" evidence="18">
    <location>
        <begin position="29"/>
        <end position="38"/>
    </location>
</feature>
<keyword evidence="4 18" id="KW-0245">EGF-like domain</keyword>
<evidence type="ECO:0000256" key="16">
    <source>
        <dbReference type="ARBA" id="ARBA00023170"/>
    </source>
</evidence>
<evidence type="ECO:0000256" key="14">
    <source>
        <dbReference type="ARBA" id="ARBA00023137"/>
    </source>
</evidence>
<dbReference type="PROSITE" id="PS50026">
    <property type="entry name" value="EGF_3"/>
    <property type="match status" value="1"/>
</dbReference>
<keyword evidence="3" id="KW-1003">Cell membrane</keyword>
<evidence type="ECO:0000256" key="7">
    <source>
        <dbReference type="ARBA" id="ARBA00022729"/>
    </source>
</evidence>
<dbReference type="GO" id="GO:0005524">
    <property type="term" value="F:ATP binding"/>
    <property type="evidence" value="ECO:0007669"/>
    <property type="project" value="UniProtKB-KW"/>
</dbReference>
<evidence type="ECO:0000256" key="19">
    <source>
        <dbReference type="SAM" id="MobiDB-lite"/>
    </source>
</evidence>
<protein>
    <recommendedName>
        <fullName evidence="2">receptor protein-tyrosine kinase</fullName>
        <ecNumber evidence="2">2.7.10.1</ecNumber>
    </recommendedName>
</protein>
<keyword evidence="11" id="KW-0067">ATP-binding</keyword>
<evidence type="ECO:0000256" key="18">
    <source>
        <dbReference type="PROSITE-ProRule" id="PRU00076"/>
    </source>
</evidence>
<keyword evidence="8" id="KW-0677">Repeat</keyword>
<dbReference type="SMART" id="SM00179">
    <property type="entry name" value="EGF_CA"/>
    <property type="match status" value="1"/>
</dbReference>
<dbReference type="InParanoid" id="A0A1S3JTH3"/>
<dbReference type="GeneID" id="106175806"/>
<dbReference type="OrthoDB" id="5982253at2759"/>
<dbReference type="PANTHER" id="PTHR31535:SF3">
    <property type="entry name" value="REGULATORY PROTEIN ZESTE"/>
    <property type="match status" value="1"/>
</dbReference>
<name>A0A1S3JTH3_LINAN</name>
<dbReference type="PROSITE" id="PS00022">
    <property type="entry name" value="EGF_1"/>
    <property type="match status" value="1"/>
</dbReference>
<accession>A0A1S3JTH3</accession>
<evidence type="ECO:0000256" key="8">
    <source>
        <dbReference type="ARBA" id="ARBA00022737"/>
    </source>
</evidence>
<dbReference type="Proteomes" id="UP000085678">
    <property type="component" value="Unplaced"/>
</dbReference>
<dbReference type="InterPro" id="IPR000742">
    <property type="entry name" value="EGF"/>
</dbReference>
<dbReference type="GO" id="GO:0004714">
    <property type="term" value="F:transmembrane receptor protein tyrosine kinase activity"/>
    <property type="evidence" value="ECO:0007669"/>
    <property type="project" value="UniProtKB-EC"/>
</dbReference>
<keyword evidence="6" id="KW-0812">Transmembrane</keyword>
<evidence type="ECO:0000259" key="20">
    <source>
        <dbReference type="PROSITE" id="PS50026"/>
    </source>
</evidence>
<evidence type="ECO:0000256" key="12">
    <source>
        <dbReference type="ARBA" id="ARBA00022989"/>
    </source>
</evidence>
<dbReference type="EC" id="2.7.10.1" evidence="2"/>
<proteinExistence type="predicted"/>
<feature type="compositionally biased region" description="Basic and acidic residues" evidence="19">
    <location>
        <begin position="381"/>
        <end position="391"/>
    </location>
</feature>
<evidence type="ECO:0000256" key="9">
    <source>
        <dbReference type="ARBA" id="ARBA00022741"/>
    </source>
</evidence>
<evidence type="ECO:0000256" key="15">
    <source>
        <dbReference type="ARBA" id="ARBA00023157"/>
    </source>
</evidence>
<dbReference type="KEGG" id="lak:106175806"/>
<dbReference type="GO" id="GO:0005509">
    <property type="term" value="F:calcium ion binding"/>
    <property type="evidence" value="ECO:0007669"/>
    <property type="project" value="InterPro"/>
</dbReference>
<keyword evidence="16" id="KW-0675">Receptor</keyword>
<evidence type="ECO:0000256" key="17">
    <source>
        <dbReference type="ARBA" id="ARBA00023180"/>
    </source>
</evidence>
<keyword evidence="9" id="KW-0547">Nucleotide-binding</keyword>
<keyword evidence="17" id="KW-0325">Glycoprotein</keyword>